<protein>
    <submittedName>
        <fullName evidence="2">Uncharacterized protein</fullName>
    </submittedName>
</protein>
<evidence type="ECO:0000256" key="1">
    <source>
        <dbReference type="SAM" id="MobiDB-lite"/>
    </source>
</evidence>
<dbReference type="Proteomes" id="UP000250434">
    <property type="component" value="Chromosome"/>
</dbReference>
<sequence>MSSAELAEAAPASSVSGSGADTLSDTETGLRRLIERGFQFVHPRSPDGEVLAVVGIRAHEDVIDVVRLHAEDDVIATRMPGGEPDILAPRTTLWQVSGSVLTVIDQLLALPERPAEAESGSKGCWVPGRAGVAKWLPATA</sequence>
<feature type="compositionally biased region" description="Low complexity" evidence="1">
    <location>
        <begin position="1"/>
        <end position="20"/>
    </location>
</feature>
<name>A0A344LEM1_9PSEU</name>
<dbReference type="KEGG" id="aab:A4R43_31925"/>
<accession>A0A344LEM1</accession>
<gene>
    <name evidence="2" type="ORF">A4R43_31925</name>
</gene>
<dbReference type="EMBL" id="CP015163">
    <property type="protein sequence ID" value="AXB46495.1"/>
    <property type="molecule type" value="Genomic_DNA"/>
</dbReference>
<proteinExistence type="predicted"/>
<dbReference type="AlphaFoldDB" id="A0A344LEM1"/>
<keyword evidence="3" id="KW-1185">Reference proteome</keyword>
<feature type="region of interest" description="Disordered" evidence="1">
    <location>
        <begin position="1"/>
        <end position="24"/>
    </location>
</feature>
<evidence type="ECO:0000313" key="3">
    <source>
        <dbReference type="Proteomes" id="UP000250434"/>
    </source>
</evidence>
<dbReference type="RefSeq" id="WP_236808415.1">
    <property type="nucleotide sequence ID" value="NZ_CP015163.1"/>
</dbReference>
<organism evidence="2 3">
    <name type="scientific">Amycolatopsis albispora</name>
    <dbReference type="NCBI Taxonomy" id="1804986"/>
    <lineage>
        <taxon>Bacteria</taxon>
        <taxon>Bacillati</taxon>
        <taxon>Actinomycetota</taxon>
        <taxon>Actinomycetes</taxon>
        <taxon>Pseudonocardiales</taxon>
        <taxon>Pseudonocardiaceae</taxon>
        <taxon>Amycolatopsis</taxon>
    </lineage>
</organism>
<reference evidence="2 3" key="1">
    <citation type="submission" date="2016-04" db="EMBL/GenBank/DDBJ databases">
        <title>Complete genome sequence and analysis of deep-sea sediment isolate, Amycolatopsis sp. WP1.</title>
        <authorList>
            <person name="Wang H."/>
            <person name="Chen S."/>
            <person name="Wu Q."/>
        </authorList>
    </citation>
    <scope>NUCLEOTIDE SEQUENCE [LARGE SCALE GENOMIC DNA]</scope>
    <source>
        <strain evidence="2 3">WP1</strain>
    </source>
</reference>
<evidence type="ECO:0000313" key="2">
    <source>
        <dbReference type="EMBL" id="AXB46495.1"/>
    </source>
</evidence>